<feature type="domain" description="CAAX prenyl protease 2/Lysostaphin resistance protein A-like" evidence="2">
    <location>
        <begin position="134"/>
        <end position="235"/>
    </location>
</feature>
<dbReference type="InterPro" id="IPR003675">
    <property type="entry name" value="Rce1/LyrA-like_dom"/>
</dbReference>
<reference evidence="3 4" key="1">
    <citation type="submission" date="2018-05" db="EMBL/GenBank/DDBJ databases">
        <title>Rhodohalobacter halophilus gen. nov., sp. nov., a moderately halophilic member of the family Balneolaceae.</title>
        <authorList>
            <person name="Liu Z.-W."/>
        </authorList>
    </citation>
    <scope>NUCLEOTIDE SEQUENCE [LARGE SCALE GENOMIC DNA]</scope>
    <source>
        <strain evidence="3 4">8A47</strain>
    </source>
</reference>
<dbReference type="GO" id="GO:0004175">
    <property type="term" value="F:endopeptidase activity"/>
    <property type="evidence" value="ECO:0007669"/>
    <property type="project" value="UniProtKB-ARBA"/>
</dbReference>
<name>A0A316TUS9_9BACT</name>
<dbReference type="AlphaFoldDB" id="A0A316TUS9"/>
<accession>A0A316TUS9</accession>
<comment type="caution">
    <text evidence="3">The sequence shown here is derived from an EMBL/GenBank/DDBJ whole genome shotgun (WGS) entry which is preliminary data.</text>
</comment>
<keyword evidence="4" id="KW-1185">Reference proteome</keyword>
<dbReference type="GO" id="GO:0008237">
    <property type="term" value="F:metallopeptidase activity"/>
    <property type="evidence" value="ECO:0007669"/>
    <property type="project" value="UniProtKB-KW"/>
</dbReference>
<feature type="transmembrane region" description="Helical" evidence="1">
    <location>
        <begin position="93"/>
        <end position="116"/>
    </location>
</feature>
<dbReference type="Proteomes" id="UP000245533">
    <property type="component" value="Unassembled WGS sequence"/>
</dbReference>
<dbReference type="GO" id="GO:0080120">
    <property type="term" value="P:CAAX-box protein maturation"/>
    <property type="evidence" value="ECO:0007669"/>
    <property type="project" value="UniProtKB-ARBA"/>
</dbReference>
<keyword evidence="3" id="KW-0378">Hydrolase</keyword>
<feature type="transmembrane region" description="Helical" evidence="1">
    <location>
        <begin position="136"/>
        <end position="162"/>
    </location>
</feature>
<protein>
    <submittedName>
        <fullName evidence="3">CPBP family intramembrane metalloprotease</fullName>
    </submittedName>
</protein>
<keyword evidence="3" id="KW-0645">Protease</keyword>
<organism evidence="3 4">
    <name type="scientific">Rhodohalobacter mucosus</name>
    <dbReference type="NCBI Taxonomy" id="2079485"/>
    <lineage>
        <taxon>Bacteria</taxon>
        <taxon>Pseudomonadati</taxon>
        <taxon>Balneolota</taxon>
        <taxon>Balneolia</taxon>
        <taxon>Balneolales</taxon>
        <taxon>Balneolaceae</taxon>
        <taxon>Rhodohalobacter</taxon>
    </lineage>
</organism>
<keyword evidence="3" id="KW-0482">Metalloprotease</keyword>
<proteinExistence type="predicted"/>
<dbReference type="GO" id="GO:0006508">
    <property type="term" value="P:proteolysis"/>
    <property type="evidence" value="ECO:0007669"/>
    <property type="project" value="UniProtKB-KW"/>
</dbReference>
<dbReference type="OrthoDB" id="9814348at2"/>
<gene>
    <name evidence="3" type="ORF">DDZ15_00835</name>
</gene>
<feature type="transmembrane region" description="Helical" evidence="1">
    <location>
        <begin position="55"/>
        <end position="81"/>
    </location>
</feature>
<sequence>MVNPISAYHRESGSLLYSYLISLPLLLLYEVLIILSQPNPDYLVRISVDAWFKSLFASFGLHTITATLLVAAVAGGVILYRQRSELASVKSRYFWFMIAESFIYAVVISLVISQFLGFLLNISADSALAGMSKLQLIALSLGAGLYEELFFRVILVGLLVFIFKRYLKSKNTTYALSAILAALMFSTVHYIGQMGDSFELGSFLFRFLFGLALNVVYVIRGFGMAAWTHALYDLIVIMRM</sequence>
<feature type="transmembrane region" description="Helical" evidence="1">
    <location>
        <begin position="174"/>
        <end position="192"/>
    </location>
</feature>
<keyword evidence="1" id="KW-0472">Membrane</keyword>
<feature type="transmembrane region" description="Helical" evidence="1">
    <location>
        <begin position="16"/>
        <end position="35"/>
    </location>
</feature>
<evidence type="ECO:0000256" key="1">
    <source>
        <dbReference type="SAM" id="Phobius"/>
    </source>
</evidence>
<evidence type="ECO:0000259" key="2">
    <source>
        <dbReference type="Pfam" id="PF02517"/>
    </source>
</evidence>
<dbReference type="EMBL" id="QGGB01000001">
    <property type="protein sequence ID" value="PWN08210.1"/>
    <property type="molecule type" value="Genomic_DNA"/>
</dbReference>
<dbReference type="Pfam" id="PF02517">
    <property type="entry name" value="Rce1-like"/>
    <property type="match status" value="1"/>
</dbReference>
<evidence type="ECO:0000313" key="3">
    <source>
        <dbReference type="EMBL" id="PWN08210.1"/>
    </source>
</evidence>
<keyword evidence="1" id="KW-1133">Transmembrane helix</keyword>
<feature type="transmembrane region" description="Helical" evidence="1">
    <location>
        <begin position="204"/>
        <end position="232"/>
    </location>
</feature>
<keyword evidence="1" id="KW-0812">Transmembrane</keyword>
<evidence type="ECO:0000313" key="4">
    <source>
        <dbReference type="Proteomes" id="UP000245533"/>
    </source>
</evidence>